<dbReference type="Pfam" id="PF04129">
    <property type="entry name" value="Vps52_CC"/>
    <property type="match status" value="1"/>
</dbReference>
<dbReference type="GO" id="GO:0000938">
    <property type="term" value="C:GARP complex"/>
    <property type="evidence" value="ECO:0007669"/>
    <property type="project" value="TreeGrafter"/>
</dbReference>
<evidence type="ECO:0000256" key="1">
    <source>
        <dbReference type="SAM" id="MobiDB-lite"/>
    </source>
</evidence>
<feature type="compositionally biased region" description="Polar residues" evidence="1">
    <location>
        <begin position="36"/>
        <end position="65"/>
    </location>
</feature>
<dbReference type="PANTHER" id="PTHR14190:SF7">
    <property type="entry name" value="VACUOLAR PROTEIN SORTING-ASSOCIATED PROTEIN 52 HOMOLOG"/>
    <property type="match status" value="1"/>
</dbReference>
<dbReference type="Proteomes" id="UP000054771">
    <property type="component" value="Unassembled WGS sequence"/>
</dbReference>
<feature type="compositionally biased region" description="Basic and acidic residues" evidence="1">
    <location>
        <begin position="71"/>
        <end position="82"/>
    </location>
</feature>
<dbReference type="EMBL" id="CDMC01000013">
    <property type="protein sequence ID" value="CEL09051.1"/>
    <property type="molecule type" value="Genomic_DNA"/>
</dbReference>
<proteinExistence type="predicted"/>
<organism evidence="3 4">
    <name type="scientific">Aspergillus calidoustus</name>
    <dbReference type="NCBI Taxonomy" id="454130"/>
    <lineage>
        <taxon>Eukaryota</taxon>
        <taxon>Fungi</taxon>
        <taxon>Dikarya</taxon>
        <taxon>Ascomycota</taxon>
        <taxon>Pezizomycotina</taxon>
        <taxon>Eurotiomycetes</taxon>
        <taxon>Eurotiomycetidae</taxon>
        <taxon>Eurotiales</taxon>
        <taxon>Aspergillaceae</taxon>
        <taxon>Aspergillus</taxon>
        <taxon>Aspergillus subgen. Nidulantes</taxon>
    </lineage>
</organism>
<feature type="domain" description="Vps52 coiled-coil" evidence="2">
    <location>
        <begin position="162"/>
        <end position="293"/>
    </location>
</feature>
<gene>
    <name evidence="3" type="ORF">ASPCAL12193</name>
</gene>
<dbReference type="STRING" id="454130.A0A0U5GBK6"/>
<dbReference type="GO" id="GO:0006896">
    <property type="term" value="P:Golgi to vacuole transport"/>
    <property type="evidence" value="ECO:0007669"/>
    <property type="project" value="TreeGrafter"/>
</dbReference>
<protein>
    <recommendedName>
        <fullName evidence="2">Vps52 coiled-coil domain-containing protein</fullName>
    </recommendedName>
</protein>
<evidence type="ECO:0000313" key="4">
    <source>
        <dbReference type="Proteomes" id="UP000054771"/>
    </source>
</evidence>
<feature type="compositionally biased region" description="Low complexity" evidence="1">
    <location>
        <begin position="19"/>
        <end position="35"/>
    </location>
</feature>
<dbReference type="InterPro" id="IPR048319">
    <property type="entry name" value="Vps52_CC"/>
</dbReference>
<feature type="region of interest" description="Disordered" evidence="1">
    <location>
        <begin position="1"/>
        <end position="92"/>
    </location>
</feature>
<dbReference type="InterPro" id="IPR007258">
    <property type="entry name" value="Vps52"/>
</dbReference>
<keyword evidence="4" id="KW-1185">Reference proteome</keyword>
<dbReference type="GO" id="GO:0032456">
    <property type="term" value="P:endocytic recycling"/>
    <property type="evidence" value="ECO:0007669"/>
    <property type="project" value="TreeGrafter"/>
</dbReference>
<accession>A0A0U5GBK6</accession>
<reference evidence="4" key="1">
    <citation type="journal article" date="2016" name="Genome Announc.">
        <title>Draft genome sequences of fungus Aspergillus calidoustus.</title>
        <authorList>
            <person name="Horn F."/>
            <person name="Linde J."/>
            <person name="Mattern D.J."/>
            <person name="Walther G."/>
            <person name="Guthke R."/>
            <person name="Scherlach K."/>
            <person name="Martin K."/>
            <person name="Brakhage A.A."/>
            <person name="Petzke L."/>
            <person name="Valiante V."/>
        </authorList>
    </citation>
    <scope>NUCLEOTIDE SEQUENCE [LARGE SCALE GENOMIC DNA]</scope>
    <source>
        <strain evidence="4">SF006504</strain>
    </source>
</reference>
<dbReference type="GO" id="GO:0019905">
    <property type="term" value="F:syntaxin binding"/>
    <property type="evidence" value="ECO:0007669"/>
    <property type="project" value="TreeGrafter"/>
</dbReference>
<evidence type="ECO:0000259" key="2">
    <source>
        <dbReference type="Pfam" id="PF04129"/>
    </source>
</evidence>
<name>A0A0U5GBK6_ASPCI</name>
<dbReference type="GO" id="GO:0042147">
    <property type="term" value="P:retrograde transport, endosome to Golgi"/>
    <property type="evidence" value="ECO:0007669"/>
    <property type="project" value="TreeGrafter"/>
</dbReference>
<dbReference type="GO" id="GO:0005829">
    <property type="term" value="C:cytosol"/>
    <property type="evidence" value="ECO:0007669"/>
    <property type="project" value="GOC"/>
</dbReference>
<sequence>MWLDRIAGHSTPSGPQFDSRGPSPIPRRSSSRLSPNHQNSRPGLSRPGSSLSALVSPNASSTSLPTIRGTDGPETRQNDAARTRPTNVADPLEVLNGIIRRRNGETKTEAVRGSAPAAKPDKLVEDIDFGELSLEEFAQKIEKPAKSGASDIGVQTIQQFEKERDKFQDLHSAISGCDDVSKSVELYLNDFQNELGAVSAEIETLQTRSVQLNAMLENRRNVEQLLGPAVEEISISPAAVRMIVEGPIDENWVRALNDIESRTASIESKIASSSSTKAIDDVRPLLEDIKKKVSLAMAVLIRILIRVRPLKEFEITWFRRCGHCDRPISTPKSFSNSAWFVTRTCIATSQEPIQRWLGKSPKRISTRCVGTITHTLAATFKRWERSRSTLVTEMKF</sequence>
<dbReference type="OrthoDB" id="19482at2759"/>
<dbReference type="AlphaFoldDB" id="A0A0U5GBK6"/>
<evidence type="ECO:0000313" key="3">
    <source>
        <dbReference type="EMBL" id="CEL09051.1"/>
    </source>
</evidence>
<dbReference type="PANTHER" id="PTHR14190">
    <property type="entry name" value="SUPPRESSOR OF ACTIN MUTATIONS 2/VACUOLAR PROTEIN SORTING 52"/>
    <property type="match status" value="1"/>
</dbReference>